<name>A0A5K7S6D6_9BACT</name>
<dbReference type="InterPro" id="IPR018551">
    <property type="entry name" value="DUF2007"/>
</dbReference>
<sequence length="84" mass="9237">MNSDQEIYPVEVFDGNDWDASMVKSLLDNAEIEAFVKDEKMGVLAPWNVAGGGAGSVKIFVSNVDLEKAKEVIEQYEKAEGLKE</sequence>
<evidence type="ECO:0000313" key="3">
    <source>
        <dbReference type="Proteomes" id="UP001193389"/>
    </source>
</evidence>
<dbReference type="SUPFAM" id="SSF54913">
    <property type="entry name" value="GlnB-like"/>
    <property type="match status" value="1"/>
</dbReference>
<evidence type="ECO:0000259" key="1">
    <source>
        <dbReference type="Pfam" id="PF09413"/>
    </source>
</evidence>
<dbReference type="Pfam" id="PF09413">
    <property type="entry name" value="DUF2007"/>
    <property type="match status" value="1"/>
</dbReference>
<feature type="domain" description="DUF2007" evidence="1">
    <location>
        <begin position="12"/>
        <end position="76"/>
    </location>
</feature>
<dbReference type="AlphaFoldDB" id="A0A5K7S6D6"/>
<reference evidence="2" key="1">
    <citation type="journal article" date="2020" name="Int. J. Syst. Evol. Microbiol.">
        <title>Aquipluma nitroreducens gen. nov. sp. nov., a novel facultatively anaerobic bacterium isolated from a freshwater lake.</title>
        <authorList>
            <person name="Watanabe M."/>
            <person name="Kojima H."/>
            <person name="Fukui M."/>
        </authorList>
    </citation>
    <scope>NUCLEOTIDE SEQUENCE</scope>
    <source>
        <strain evidence="2">MeG22</strain>
    </source>
</reference>
<dbReference type="InterPro" id="IPR011322">
    <property type="entry name" value="N-reg_PII-like_a/b"/>
</dbReference>
<protein>
    <recommendedName>
        <fullName evidence="1">DUF2007 domain-containing protein</fullName>
    </recommendedName>
</protein>
<dbReference type="EMBL" id="AP018694">
    <property type="protein sequence ID" value="BBE17086.1"/>
    <property type="molecule type" value="Genomic_DNA"/>
</dbReference>
<evidence type="ECO:0000313" key="2">
    <source>
        <dbReference type="EMBL" id="BBE17086.1"/>
    </source>
</evidence>
<dbReference type="NCBIfam" id="NF040569">
    <property type="entry name" value="DUF2007_rel"/>
    <property type="match status" value="1"/>
</dbReference>
<keyword evidence="3" id="KW-1185">Reference proteome</keyword>
<organism evidence="2 3">
    <name type="scientific">Aquipluma nitroreducens</name>
    <dbReference type="NCBI Taxonomy" id="2010828"/>
    <lineage>
        <taxon>Bacteria</taxon>
        <taxon>Pseudomonadati</taxon>
        <taxon>Bacteroidota</taxon>
        <taxon>Bacteroidia</taxon>
        <taxon>Marinilabiliales</taxon>
        <taxon>Prolixibacteraceae</taxon>
        <taxon>Aquipluma</taxon>
    </lineage>
</organism>
<gene>
    <name evidence="2" type="ORF">AQPE_1235</name>
</gene>
<dbReference type="RefSeq" id="WP_318350109.1">
    <property type="nucleotide sequence ID" value="NZ_AP018694.1"/>
</dbReference>
<proteinExistence type="predicted"/>
<accession>A0A5K7S6D6</accession>
<dbReference type="KEGG" id="anf:AQPE_1235"/>
<dbReference type="Proteomes" id="UP001193389">
    <property type="component" value="Chromosome"/>
</dbReference>
<dbReference type="Gene3D" id="3.30.70.790">
    <property type="entry name" value="UreE, C-terminal domain"/>
    <property type="match status" value="1"/>
</dbReference>